<sequence>MSADGKQSELAGDTAQKVYNTWNDMWKSGAVLPSSKTEAGPTWTAAFTEGKVGLMFYPATLLSSTPFEAGVAGIPGPSGGASTFVGGDGIGVSKDSKKAAQAWNFLSWMMSEEAQVEVLAKNKDVVSRADFANNKYAAADPRLVTINEVAGKGDTPVALNFQQAFNAPNSPWLTLVRNQVLEGKSGDLQKDNEEITAVLKQ</sequence>
<dbReference type="Gene3D" id="3.40.190.10">
    <property type="entry name" value="Periplasmic binding protein-like II"/>
    <property type="match status" value="1"/>
</dbReference>
<name>A0A6V8LGD5_9ACTN</name>
<evidence type="ECO:0000313" key="1">
    <source>
        <dbReference type="EMBL" id="GFJ93958.1"/>
    </source>
</evidence>
<reference evidence="1 2" key="2">
    <citation type="submission" date="2020-03" db="EMBL/GenBank/DDBJ databases">
        <authorList>
            <person name="Ichikawa N."/>
            <person name="Kimura A."/>
            <person name="Kitahashi Y."/>
            <person name="Uohara A."/>
        </authorList>
    </citation>
    <scope>NUCLEOTIDE SEQUENCE [LARGE SCALE GENOMIC DNA]</scope>
    <source>
        <strain evidence="1 2">NBRC 108638</strain>
    </source>
</reference>
<accession>A0A6V8LGD5</accession>
<dbReference type="EMBL" id="BLPG01000001">
    <property type="protein sequence ID" value="GFJ93958.1"/>
    <property type="molecule type" value="Genomic_DNA"/>
</dbReference>
<dbReference type="InterPro" id="IPR050490">
    <property type="entry name" value="Bact_solute-bd_prot1"/>
</dbReference>
<proteinExistence type="predicted"/>
<dbReference type="SUPFAM" id="SSF53850">
    <property type="entry name" value="Periplasmic binding protein-like II"/>
    <property type="match status" value="1"/>
</dbReference>
<dbReference type="InterPro" id="IPR006059">
    <property type="entry name" value="SBP"/>
</dbReference>
<reference evidence="1 2" key="1">
    <citation type="submission" date="2020-03" db="EMBL/GenBank/DDBJ databases">
        <title>Whole genome shotgun sequence of Phytohabitans rumicis NBRC 108638.</title>
        <authorList>
            <person name="Komaki H."/>
            <person name="Tamura T."/>
        </authorList>
    </citation>
    <scope>NUCLEOTIDE SEQUENCE [LARGE SCALE GENOMIC DNA]</scope>
    <source>
        <strain evidence="1 2">NBRC 108638</strain>
    </source>
</reference>
<dbReference type="RefSeq" id="WP_281369078.1">
    <property type="nucleotide sequence ID" value="NZ_BLPG01000001.1"/>
</dbReference>
<gene>
    <name evidence="1" type="ORF">Prum_076000</name>
</gene>
<dbReference type="AlphaFoldDB" id="A0A6V8LGD5"/>
<dbReference type="PANTHER" id="PTHR43649:SF12">
    <property type="entry name" value="DIACETYLCHITOBIOSE BINDING PROTEIN DASA"/>
    <property type="match status" value="1"/>
</dbReference>
<keyword evidence="2" id="KW-1185">Reference proteome</keyword>
<protein>
    <recommendedName>
        <fullName evidence="3">Extracellular solute-binding protein</fullName>
    </recommendedName>
</protein>
<evidence type="ECO:0000313" key="2">
    <source>
        <dbReference type="Proteomes" id="UP000482960"/>
    </source>
</evidence>
<comment type="caution">
    <text evidence="1">The sequence shown here is derived from an EMBL/GenBank/DDBJ whole genome shotgun (WGS) entry which is preliminary data.</text>
</comment>
<evidence type="ECO:0008006" key="3">
    <source>
        <dbReference type="Google" id="ProtNLM"/>
    </source>
</evidence>
<dbReference type="PANTHER" id="PTHR43649">
    <property type="entry name" value="ARABINOSE-BINDING PROTEIN-RELATED"/>
    <property type="match status" value="1"/>
</dbReference>
<dbReference type="Proteomes" id="UP000482960">
    <property type="component" value="Unassembled WGS sequence"/>
</dbReference>
<organism evidence="1 2">
    <name type="scientific">Phytohabitans rumicis</name>
    <dbReference type="NCBI Taxonomy" id="1076125"/>
    <lineage>
        <taxon>Bacteria</taxon>
        <taxon>Bacillati</taxon>
        <taxon>Actinomycetota</taxon>
        <taxon>Actinomycetes</taxon>
        <taxon>Micromonosporales</taxon>
        <taxon>Micromonosporaceae</taxon>
    </lineage>
</organism>
<dbReference type="Pfam" id="PF01547">
    <property type="entry name" value="SBP_bac_1"/>
    <property type="match status" value="1"/>
</dbReference>